<dbReference type="AlphaFoldDB" id="A0A9P5M170"/>
<accession>A0A9P5M170</accession>
<evidence type="ECO:0000313" key="2">
    <source>
        <dbReference type="Proteomes" id="UP000710849"/>
    </source>
</evidence>
<dbReference type="GeneID" id="62147226"/>
<name>A0A9P5M170_9HELO</name>
<sequence>MLSEESQRPRHSARLSPGDRNERVRVWIGKLDPLWISGVWHWGLGKMPNASTFLESPVASHGCGSWKVGRKGMMCEERRAKSEE</sequence>
<dbReference type="Proteomes" id="UP000710849">
    <property type="component" value="Unassembled WGS sequence"/>
</dbReference>
<gene>
    <name evidence="1" type="ORF">EAE97_003637</name>
</gene>
<comment type="caution">
    <text evidence="1">The sequence shown here is derived from an EMBL/GenBank/DDBJ whole genome shotgun (WGS) entry which is preliminary data.</text>
</comment>
<dbReference type="EMBL" id="RCSW01000006">
    <property type="protein sequence ID" value="KAF7948226.1"/>
    <property type="molecule type" value="Genomic_DNA"/>
</dbReference>
<organism evidence="1 2">
    <name type="scientific">Botrytis byssoidea</name>
    <dbReference type="NCBI Taxonomy" id="139641"/>
    <lineage>
        <taxon>Eukaryota</taxon>
        <taxon>Fungi</taxon>
        <taxon>Dikarya</taxon>
        <taxon>Ascomycota</taxon>
        <taxon>Pezizomycotina</taxon>
        <taxon>Leotiomycetes</taxon>
        <taxon>Helotiales</taxon>
        <taxon>Sclerotiniaceae</taxon>
        <taxon>Botrytis</taxon>
    </lineage>
</organism>
<evidence type="ECO:0000313" key="1">
    <source>
        <dbReference type="EMBL" id="KAF7948226.1"/>
    </source>
</evidence>
<reference evidence="1 2" key="1">
    <citation type="journal article" date="2020" name="Genome Biol. Evol.">
        <title>Comparative genomics of Sclerotiniaceae.</title>
        <authorList>
            <person name="Valero Jimenez C.A."/>
            <person name="Steentjes M."/>
            <person name="Scholten O.E."/>
            <person name="Van Kan J.A.L."/>
        </authorList>
    </citation>
    <scope>NUCLEOTIDE SEQUENCE [LARGE SCALE GENOMIC DNA]</scope>
    <source>
        <strain evidence="1 2">MUCL 94</strain>
    </source>
</reference>
<dbReference type="RefSeq" id="XP_038734758.1">
    <property type="nucleotide sequence ID" value="XM_038874149.1"/>
</dbReference>
<keyword evidence="2" id="KW-1185">Reference proteome</keyword>
<protein>
    <submittedName>
        <fullName evidence="1">Uncharacterized protein</fullName>
    </submittedName>
</protein>
<proteinExistence type="predicted"/>